<dbReference type="InterPro" id="IPR026820">
    <property type="entry name" value="VioB/RebD_dom"/>
</dbReference>
<gene>
    <name evidence="2" type="ORF">SAMN04489710_101325</name>
</gene>
<evidence type="ECO:0000313" key="3">
    <source>
        <dbReference type="Proteomes" id="UP000199517"/>
    </source>
</evidence>
<name>A0A1I1S1J8_9BURK</name>
<sequence>MRYLGEGRLRDAGLPAAVVPAAAAFATTDVATDEVAGNAVASKVISIPPEFSPRDYAAYLLSVDAEIEHCLMVQYLYGAYSMGGPQVPPEYRELVREWQEVILGIAKEEMGHLMSVQNVLRLIGAPLHLERDDYPWDTPFYPFPFMLEPLTLDSLAKYVFTESPEHWSGGALGDEIRARVDAQADNPHKVAELFGVLIPLIQNPQTIPDETFDPDTWPFQADWAEWGRGYHGGQRGNLTRSGIPQTPDVLVVPLASRDDAVSALQQVATQGEATSGDQPSHFVRFLSIYVEMVAALEGRTITPEQWDAARPADMGAAIWRQAYREERLKRCTHRAGWAPARAVAVNPYVALDTAALPEQGGTPTTPITHPESRLWAHLQNVRYRMLLDFLSHSFALHGGLRSAGRMTPRGTVINAAFGEMYNLRALAEVLMGSPVSDNPGDGFAGPPFQTPYTLNIPISERDRWRGHLDRLEASRVLMDHLLAICAESRRTYLYALREADEKLGQLARTILAGSVDPALI</sequence>
<evidence type="ECO:0000259" key="1">
    <source>
        <dbReference type="Pfam" id="PF12902"/>
    </source>
</evidence>
<dbReference type="STRING" id="32040.SAMN04489710_101325"/>
<dbReference type="AlphaFoldDB" id="A0A1I1S1J8"/>
<dbReference type="InterPro" id="IPR012347">
    <property type="entry name" value="Ferritin-like"/>
</dbReference>
<evidence type="ECO:0000313" key="2">
    <source>
        <dbReference type="EMBL" id="SFD36830.1"/>
    </source>
</evidence>
<accession>A0A1I1S1J8</accession>
<dbReference type="Proteomes" id="UP000199517">
    <property type="component" value="Unassembled WGS sequence"/>
</dbReference>
<dbReference type="RefSeq" id="WP_092949142.1">
    <property type="nucleotide sequence ID" value="NZ_FOMQ01000001.1"/>
</dbReference>
<organism evidence="2 3">
    <name type="scientific">Paracidovorax konjaci</name>
    <dbReference type="NCBI Taxonomy" id="32040"/>
    <lineage>
        <taxon>Bacteria</taxon>
        <taxon>Pseudomonadati</taxon>
        <taxon>Pseudomonadota</taxon>
        <taxon>Betaproteobacteria</taxon>
        <taxon>Burkholderiales</taxon>
        <taxon>Comamonadaceae</taxon>
        <taxon>Paracidovorax</taxon>
    </lineage>
</organism>
<keyword evidence="3" id="KW-1185">Reference proteome</keyword>
<proteinExistence type="predicted"/>
<dbReference type="Pfam" id="PF12902">
    <property type="entry name" value="Ferritin-like"/>
    <property type="match status" value="1"/>
</dbReference>
<feature type="domain" description="Iminophenyl-pyruvate dimer synthase" evidence="1">
    <location>
        <begin position="65"/>
        <end position="289"/>
    </location>
</feature>
<dbReference type="OrthoDB" id="9795032at2"/>
<dbReference type="EMBL" id="FOMQ01000001">
    <property type="protein sequence ID" value="SFD36830.1"/>
    <property type="molecule type" value="Genomic_DNA"/>
</dbReference>
<reference evidence="3" key="1">
    <citation type="submission" date="2016-10" db="EMBL/GenBank/DDBJ databases">
        <authorList>
            <person name="Varghese N."/>
            <person name="Submissions S."/>
        </authorList>
    </citation>
    <scope>NUCLEOTIDE SEQUENCE [LARGE SCALE GENOMIC DNA]</scope>
    <source>
        <strain evidence="3">DSM 7481</strain>
    </source>
</reference>
<protein>
    <submittedName>
        <fullName evidence="2">Ferritin-like</fullName>
    </submittedName>
</protein>
<dbReference type="Gene3D" id="1.20.1260.10">
    <property type="match status" value="1"/>
</dbReference>